<accession>A0A1S7P8A0</accession>
<sequence>MGLPHEAALGVFGASTTLSIILGLDPRTHNPERWILGSGPRMTAERLSDDFRNPDGAVSLPLPLFSLRA</sequence>
<protein>
    <submittedName>
        <fullName evidence="1">Uncharacterized protein</fullName>
    </submittedName>
</protein>
<evidence type="ECO:0000313" key="2">
    <source>
        <dbReference type="Proteomes" id="UP000191988"/>
    </source>
</evidence>
<dbReference type="AlphaFoldDB" id="A0A1S7P8A0"/>
<keyword evidence="2" id="KW-1185">Reference proteome</keyword>
<dbReference type="Proteomes" id="UP000191988">
    <property type="component" value="Unassembled WGS sequence"/>
</dbReference>
<name>A0A1S7P8A0_9HYPH</name>
<dbReference type="EMBL" id="FBWK01000013">
    <property type="protein sequence ID" value="CUX17581.1"/>
    <property type="molecule type" value="Genomic_DNA"/>
</dbReference>
<proteinExistence type="predicted"/>
<evidence type="ECO:0000313" key="1">
    <source>
        <dbReference type="EMBL" id="CUX17581.1"/>
    </source>
</evidence>
<gene>
    <name evidence="1" type="ORF">AGR3A_Cc200023</name>
</gene>
<dbReference type="STRING" id="1183432.AGR3A_Cc200023"/>
<organism evidence="1 2">
    <name type="scientific">Agrobacterium tomkonis CFBP 6623</name>
    <dbReference type="NCBI Taxonomy" id="1183432"/>
    <lineage>
        <taxon>Bacteria</taxon>
        <taxon>Pseudomonadati</taxon>
        <taxon>Pseudomonadota</taxon>
        <taxon>Alphaproteobacteria</taxon>
        <taxon>Hyphomicrobiales</taxon>
        <taxon>Rhizobiaceae</taxon>
        <taxon>Rhizobium/Agrobacterium group</taxon>
        <taxon>Agrobacterium</taxon>
        <taxon>Agrobacterium tumefaciens complex</taxon>
    </lineage>
</organism>
<reference evidence="2" key="1">
    <citation type="submission" date="2016-01" db="EMBL/GenBank/DDBJ databases">
        <authorList>
            <person name="Regsiter A."/>
            <person name="william w."/>
        </authorList>
    </citation>
    <scope>NUCLEOTIDE SEQUENCE [LARGE SCALE GENOMIC DNA]</scope>
    <source>
        <strain evidence="2">CFBP 6623</strain>
    </source>
</reference>